<dbReference type="PANTHER" id="PTHR23291">
    <property type="entry name" value="BAX INHIBITOR-RELATED"/>
    <property type="match status" value="1"/>
</dbReference>
<feature type="transmembrane region" description="Helical" evidence="5">
    <location>
        <begin position="46"/>
        <end position="67"/>
    </location>
</feature>
<dbReference type="KEGG" id="bany:112058429"/>
<dbReference type="InterPro" id="IPR006214">
    <property type="entry name" value="Bax_inhibitor_1-related"/>
</dbReference>
<dbReference type="RefSeq" id="XP_023955038.1">
    <property type="nucleotide sequence ID" value="XM_024099270.2"/>
</dbReference>
<evidence type="ECO:0000313" key="7">
    <source>
        <dbReference type="RefSeq" id="XP_023955038.1"/>
    </source>
</evidence>
<evidence type="ECO:0000256" key="1">
    <source>
        <dbReference type="ARBA" id="ARBA00004141"/>
    </source>
</evidence>
<keyword evidence="2 5" id="KW-0812">Transmembrane</keyword>
<dbReference type="AlphaFoldDB" id="A0A6J1PBP0"/>
<dbReference type="GeneID" id="112058429"/>
<dbReference type="PANTHER" id="PTHR23291:SF50">
    <property type="entry name" value="PROTEIN LIFEGUARD 4"/>
    <property type="match status" value="1"/>
</dbReference>
<evidence type="ECO:0000256" key="5">
    <source>
        <dbReference type="RuleBase" id="RU004379"/>
    </source>
</evidence>
<feature type="transmembrane region" description="Helical" evidence="5">
    <location>
        <begin position="186"/>
        <end position="206"/>
    </location>
</feature>
<accession>A0A6J1PBP0</accession>
<dbReference type="Proteomes" id="UP001652582">
    <property type="component" value="Chromosome 4"/>
</dbReference>
<feature type="transmembrane region" description="Helical" evidence="5">
    <location>
        <begin position="133"/>
        <end position="152"/>
    </location>
</feature>
<evidence type="ECO:0000256" key="2">
    <source>
        <dbReference type="ARBA" id="ARBA00022692"/>
    </source>
</evidence>
<reference evidence="7" key="1">
    <citation type="submission" date="2025-08" db="UniProtKB">
        <authorList>
            <consortium name="RefSeq"/>
        </authorList>
    </citation>
    <scope>IDENTIFICATION</scope>
</reference>
<dbReference type="GO" id="GO:0043066">
    <property type="term" value="P:negative regulation of apoptotic process"/>
    <property type="evidence" value="ECO:0007669"/>
    <property type="project" value="TreeGrafter"/>
</dbReference>
<protein>
    <submittedName>
        <fullName evidence="7">Protein lifeguard 4-like</fullName>
    </submittedName>
</protein>
<feature type="transmembrane region" description="Helical" evidence="5">
    <location>
        <begin position="159"/>
        <end position="180"/>
    </location>
</feature>
<evidence type="ECO:0000256" key="4">
    <source>
        <dbReference type="ARBA" id="ARBA00023136"/>
    </source>
</evidence>
<evidence type="ECO:0000313" key="6">
    <source>
        <dbReference type="Proteomes" id="UP001652582"/>
    </source>
</evidence>
<name>A0A6J1PBP0_BICAN</name>
<keyword evidence="6" id="KW-1185">Reference proteome</keyword>
<dbReference type="Pfam" id="PF01027">
    <property type="entry name" value="Bax1-I"/>
    <property type="match status" value="1"/>
</dbReference>
<feature type="transmembrane region" description="Helical" evidence="5">
    <location>
        <begin position="79"/>
        <end position="97"/>
    </location>
</feature>
<organism evidence="6 7">
    <name type="scientific">Bicyclus anynana</name>
    <name type="common">Squinting bush brown butterfly</name>
    <dbReference type="NCBI Taxonomy" id="110368"/>
    <lineage>
        <taxon>Eukaryota</taxon>
        <taxon>Metazoa</taxon>
        <taxon>Ecdysozoa</taxon>
        <taxon>Arthropoda</taxon>
        <taxon>Hexapoda</taxon>
        <taxon>Insecta</taxon>
        <taxon>Pterygota</taxon>
        <taxon>Neoptera</taxon>
        <taxon>Endopterygota</taxon>
        <taxon>Lepidoptera</taxon>
        <taxon>Glossata</taxon>
        <taxon>Ditrysia</taxon>
        <taxon>Papilionoidea</taxon>
        <taxon>Nymphalidae</taxon>
        <taxon>Satyrinae</taxon>
        <taxon>Satyrini</taxon>
        <taxon>Mycalesina</taxon>
        <taxon>Bicyclus</taxon>
    </lineage>
</organism>
<comment type="subcellular location">
    <subcellularLocation>
        <location evidence="1">Membrane</location>
        <topology evidence="1">Multi-pass membrane protein</topology>
    </subcellularLocation>
</comment>
<evidence type="ECO:0000256" key="3">
    <source>
        <dbReference type="ARBA" id="ARBA00022989"/>
    </source>
</evidence>
<dbReference type="OrthoDB" id="7933078at2759"/>
<feature type="transmembrane region" description="Helical" evidence="5">
    <location>
        <begin position="218"/>
        <end position="240"/>
    </location>
</feature>
<feature type="transmembrane region" description="Helical" evidence="5">
    <location>
        <begin position="104"/>
        <end position="127"/>
    </location>
</feature>
<keyword evidence="4 5" id="KW-0472">Membrane</keyword>
<comment type="similarity">
    <text evidence="5">Belongs to the BI1 family.</text>
</comment>
<keyword evidence="3 5" id="KW-1133">Transmembrane helix</keyword>
<proteinExistence type="inferred from homology"/>
<dbReference type="GO" id="GO:0016020">
    <property type="term" value="C:membrane"/>
    <property type="evidence" value="ECO:0007669"/>
    <property type="project" value="UniProtKB-SubCell"/>
</dbReference>
<sequence>MAGIPLMYAQEDCELGGKDNIEDDFAYRNNVINADREIRLGFIRKVYGLLTIQLLATVSIAAVFLLVKPVQGFIHENNWMVFIAFILSMVTLFALIAKRKDHPANLYLLAAFTAVQAYTIGVVVSYYNTAVVLQALTLTFTVVFALTLFTLNTKRDFSFIGYGLGAGLCVLIVGGILQIFLQSSAFEIALSFTGAIFFSLFLIFDTHQMMTVLSPEEYILATINLYMDILNLFLYILRILNELNRN</sequence>
<gene>
    <name evidence="7" type="primary">LOC112058429</name>
</gene>